<dbReference type="InterPro" id="IPR013766">
    <property type="entry name" value="Thioredoxin_domain"/>
</dbReference>
<comment type="subcellular location">
    <subcellularLocation>
        <location evidence="1">Cell envelope</location>
    </subcellularLocation>
</comment>
<dbReference type="CDD" id="cd02966">
    <property type="entry name" value="TlpA_like_family"/>
    <property type="match status" value="1"/>
</dbReference>
<dbReference type="Gene3D" id="3.40.30.10">
    <property type="entry name" value="Glutaredoxin"/>
    <property type="match status" value="1"/>
</dbReference>
<feature type="domain" description="Thioredoxin" evidence="7">
    <location>
        <begin position="66"/>
        <end position="204"/>
    </location>
</feature>
<keyword evidence="3" id="KW-0735">Signal-anchor</keyword>
<keyword evidence="2" id="KW-0201">Cytochrome c-type biogenesis</keyword>
<dbReference type="InterPro" id="IPR017937">
    <property type="entry name" value="Thioredoxin_CS"/>
</dbReference>
<keyword evidence="3" id="KW-0812">Transmembrane</keyword>
<dbReference type="InterPro" id="IPR050553">
    <property type="entry name" value="Thioredoxin_ResA/DsbE_sf"/>
</dbReference>
<reference evidence="9" key="1">
    <citation type="journal article" date="2019" name="Int. J. Syst. Evol. Microbiol.">
        <title>The Global Catalogue of Microorganisms (GCM) 10K type strain sequencing project: providing services to taxonomists for standard genome sequencing and annotation.</title>
        <authorList>
            <consortium name="The Broad Institute Genomics Platform"/>
            <consortium name="The Broad Institute Genome Sequencing Center for Infectious Disease"/>
            <person name="Wu L."/>
            <person name="Ma J."/>
        </authorList>
    </citation>
    <scope>NUCLEOTIDE SEQUENCE [LARGE SCALE GENOMIC DNA]</scope>
    <source>
        <strain evidence="9">ZS-35-S2</strain>
    </source>
</reference>
<evidence type="ECO:0000256" key="3">
    <source>
        <dbReference type="ARBA" id="ARBA00022968"/>
    </source>
</evidence>
<accession>A0ABW1K2H8</accession>
<evidence type="ECO:0000256" key="6">
    <source>
        <dbReference type="SAM" id="SignalP"/>
    </source>
</evidence>
<evidence type="ECO:0000313" key="8">
    <source>
        <dbReference type="EMBL" id="MFC6015492.1"/>
    </source>
</evidence>
<feature type="chain" id="PRO_5045103160" evidence="6">
    <location>
        <begin position="26"/>
        <end position="209"/>
    </location>
</feature>
<dbReference type="Pfam" id="PF00578">
    <property type="entry name" value="AhpC-TSA"/>
    <property type="match status" value="1"/>
</dbReference>
<evidence type="ECO:0000256" key="4">
    <source>
        <dbReference type="ARBA" id="ARBA00023157"/>
    </source>
</evidence>
<evidence type="ECO:0000313" key="9">
    <source>
        <dbReference type="Proteomes" id="UP001596203"/>
    </source>
</evidence>
<dbReference type="PROSITE" id="PS00194">
    <property type="entry name" value="THIOREDOXIN_1"/>
    <property type="match status" value="1"/>
</dbReference>
<gene>
    <name evidence="8" type="ORF">ACFP2T_04675</name>
</gene>
<dbReference type="Proteomes" id="UP001596203">
    <property type="component" value="Unassembled WGS sequence"/>
</dbReference>
<keyword evidence="6" id="KW-0732">Signal</keyword>
<comment type="caution">
    <text evidence="8">The sequence shown here is derived from an EMBL/GenBank/DDBJ whole genome shotgun (WGS) entry which is preliminary data.</text>
</comment>
<evidence type="ECO:0000256" key="2">
    <source>
        <dbReference type="ARBA" id="ARBA00022748"/>
    </source>
</evidence>
<dbReference type="InterPro" id="IPR000866">
    <property type="entry name" value="AhpC/TSA"/>
</dbReference>
<evidence type="ECO:0000259" key="7">
    <source>
        <dbReference type="PROSITE" id="PS51352"/>
    </source>
</evidence>
<dbReference type="PANTHER" id="PTHR42852:SF6">
    <property type="entry name" value="THIOL:DISULFIDE INTERCHANGE PROTEIN DSBE"/>
    <property type="match status" value="1"/>
</dbReference>
<dbReference type="PROSITE" id="PS51257">
    <property type="entry name" value="PROKAR_LIPOPROTEIN"/>
    <property type="match status" value="1"/>
</dbReference>
<protein>
    <submittedName>
        <fullName evidence="8">TlpA family protein disulfide reductase</fullName>
    </submittedName>
</protein>
<sequence>MKRLLLGGSLVPLLLLATACTGSDADSEARPAPTGQTAATTTAFADCGTLTTPLAPSPSANTKAAAGSGEPLPALDLPCFTGGTQVSVGALRGPAVINLWASWCGPCRKELPAFQRLSERTAGKLRVVGVSTQTGRSAAQSIGEDFGLRFPTLYDPDNRLRLALGRAVMPITLFVDGEGRIRHRDETGALDDAELADLVRQHLGVAVSS</sequence>
<dbReference type="InterPro" id="IPR036249">
    <property type="entry name" value="Thioredoxin-like_sf"/>
</dbReference>
<dbReference type="PANTHER" id="PTHR42852">
    <property type="entry name" value="THIOL:DISULFIDE INTERCHANGE PROTEIN DSBE"/>
    <property type="match status" value="1"/>
</dbReference>
<dbReference type="RefSeq" id="WP_377417562.1">
    <property type="nucleotide sequence ID" value="NZ_JBHSPR010000001.1"/>
</dbReference>
<keyword evidence="4" id="KW-1015">Disulfide bond</keyword>
<keyword evidence="5" id="KW-0676">Redox-active center</keyword>
<proteinExistence type="predicted"/>
<dbReference type="PROSITE" id="PS51352">
    <property type="entry name" value="THIOREDOXIN_2"/>
    <property type="match status" value="1"/>
</dbReference>
<feature type="signal peptide" evidence="6">
    <location>
        <begin position="1"/>
        <end position="25"/>
    </location>
</feature>
<name>A0ABW1K2H8_9ACTN</name>
<organism evidence="8 9">
    <name type="scientific">Plantactinospora solaniradicis</name>
    <dbReference type="NCBI Taxonomy" id="1723736"/>
    <lineage>
        <taxon>Bacteria</taxon>
        <taxon>Bacillati</taxon>
        <taxon>Actinomycetota</taxon>
        <taxon>Actinomycetes</taxon>
        <taxon>Micromonosporales</taxon>
        <taxon>Micromonosporaceae</taxon>
        <taxon>Plantactinospora</taxon>
    </lineage>
</organism>
<dbReference type="EMBL" id="JBHSPR010000001">
    <property type="protein sequence ID" value="MFC6015492.1"/>
    <property type="molecule type" value="Genomic_DNA"/>
</dbReference>
<evidence type="ECO:0000256" key="5">
    <source>
        <dbReference type="ARBA" id="ARBA00023284"/>
    </source>
</evidence>
<keyword evidence="9" id="KW-1185">Reference proteome</keyword>
<dbReference type="SUPFAM" id="SSF52833">
    <property type="entry name" value="Thioredoxin-like"/>
    <property type="match status" value="1"/>
</dbReference>
<evidence type="ECO:0000256" key="1">
    <source>
        <dbReference type="ARBA" id="ARBA00004196"/>
    </source>
</evidence>